<keyword evidence="4 5" id="KW-0546">Nucleotide metabolism</keyword>
<dbReference type="GO" id="GO:0005829">
    <property type="term" value="C:cytosol"/>
    <property type="evidence" value="ECO:0007669"/>
    <property type="project" value="TreeGrafter"/>
</dbReference>
<evidence type="ECO:0000256" key="5">
    <source>
        <dbReference type="HAMAP-Rule" id="MF_01962"/>
    </source>
</evidence>
<keyword evidence="1 5" id="KW-0479">Metal-binding</keyword>
<comment type="catalytic activity">
    <reaction evidence="5">
        <text>adenine + H2O + H(+) = hypoxanthine + NH4(+)</text>
        <dbReference type="Rhea" id="RHEA:23688"/>
        <dbReference type="ChEBI" id="CHEBI:15377"/>
        <dbReference type="ChEBI" id="CHEBI:15378"/>
        <dbReference type="ChEBI" id="CHEBI:16708"/>
        <dbReference type="ChEBI" id="CHEBI:17368"/>
        <dbReference type="ChEBI" id="CHEBI:28938"/>
        <dbReference type="EC" id="3.5.4.2"/>
    </reaction>
</comment>
<comment type="function">
    <text evidence="5">Catalyzes the hydrolytic deamination of adenine to hypoxanthine. Plays an important role in the purine salvage pathway and in nitrogen catabolism.</text>
</comment>
<dbReference type="InterPro" id="IPR006330">
    <property type="entry name" value="Ado/ade_deaminase"/>
</dbReference>
<dbReference type="Pfam" id="PF00962">
    <property type="entry name" value="A_deaminase"/>
    <property type="match status" value="1"/>
</dbReference>
<evidence type="ECO:0000313" key="7">
    <source>
        <dbReference type="EMBL" id="SHF54925.1"/>
    </source>
</evidence>
<feature type="binding site" evidence="5">
    <location>
        <position position="276"/>
    </location>
    <ligand>
        <name>substrate</name>
    </ligand>
</feature>
<dbReference type="GO" id="GO:0008270">
    <property type="term" value="F:zinc ion binding"/>
    <property type="evidence" value="ECO:0007669"/>
    <property type="project" value="UniProtKB-UniRule"/>
</dbReference>
<dbReference type="GO" id="GO:0000034">
    <property type="term" value="F:adenine deaminase activity"/>
    <property type="evidence" value="ECO:0007669"/>
    <property type="project" value="UniProtKB-UniRule"/>
</dbReference>
<organism evidence="7 8">
    <name type="scientific">Modicisalibacter ilicicola DSM 19980</name>
    <dbReference type="NCBI Taxonomy" id="1121942"/>
    <lineage>
        <taxon>Bacteria</taxon>
        <taxon>Pseudomonadati</taxon>
        <taxon>Pseudomonadota</taxon>
        <taxon>Gammaproteobacteria</taxon>
        <taxon>Oceanospirillales</taxon>
        <taxon>Halomonadaceae</taxon>
        <taxon>Modicisalibacter</taxon>
    </lineage>
</organism>
<evidence type="ECO:0000313" key="8">
    <source>
        <dbReference type="Proteomes" id="UP000184346"/>
    </source>
</evidence>
<dbReference type="GO" id="GO:0043103">
    <property type="term" value="P:hypoxanthine salvage"/>
    <property type="evidence" value="ECO:0007669"/>
    <property type="project" value="UniProtKB-UniRule"/>
</dbReference>
<evidence type="ECO:0000259" key="6">
    <source>
        <dbReference type="Pfam" id="PF00962"/>
    </source>
</evidence>
<dbReference type="GO" id="GO:0006146">
    <property type="term" value="P:adenine catabolic process"/>
    <property type="evidence" value="ECO:0007669"/>
    <property type="project" value="UniProtKB-UniRule"/>
</dbReference>
<feature type="active site" description="Proton donor" evidence="5">
    <location>
        <position position="197"/>
    </location>
</feature>
<feature type="binding site" evidence="5">
    <location>
        <position position="275"/>
    </location>
    <ligand>
        <name>Zn(2+)</name>
        <dbReference type="ChEBI" id="CHEBI:29105"/>
        <note>catalytic</note>
    </ligand>
</feature>
<sequence length="331" mass="37094">MKAWLTTLPKVELHLHIEGSLEPELMFALAARNAVELPYASVEEVRAAYDFSDLQSFLDLYYQGMAVLRTADDFFDLAMDYFRRAQAEGVVHVELSFDPQAHLARGIELGVQFEGLTRAMRQAEREWGLSTALIMSFLRDRSAAEAMEVLERASPYLELLDAVGLDSAEQGNPPGKFVEVFARARLLGLPRVAHAGEEGPPAYIREALDLLEVCRIDHGVRCLEDPELVARLRDERVPLTVCPLSNVRLKVVERMHDHPLPRLLDAGLVLTLNSDDPAYFGGGVLDNYLACHDAFGWSKETFAVLAENAIQAAFMSEARRKELRERLNACR</sequence>
<evidence type="ECO:0000256" key="1">
    <source>
        <dbReference type="ARBA" id="ARBA00022723"/>
    </source>
</evidence>
<keyword evidence="8" id="KW-1185">Reference proteome</keyword>
<feature type="site" description="Important for catalytic activity" evidence="5">
    <location>
        <position position="218"/>
    </location>
</feature>
<comment type="similarity">
    <text evidence="5">Belongs to the metallo-dependent hydrolases superfamily. Adenosine and AMP deaminases family. Adenine deaminase type 2 subfamily.</text>
</comment>
<dbReference type="OrthoDB" id="105475at2"/>
<feature type="binding site" evidence="5">
    <location>
        <position position="194"/>
    </location>
    <ligand>
        <name>Zn(2+)</name>
        <dbReference type="ChEBI" id="CHEBI:29105"/>
        <note>catalytic</note>
    </ligand>
</feature>
<name>A0A1M5CJI0_9GAMM</name>
<dbReference type="PANTHER" id="PTHR43114:SF6">
    <property type="entry name" value="ADENINE DEAMINASE"/>
    <property type="match status" value="1"/>
</dbReference>
<feature type="domain" description="Adenosine deaminase" evidence="6">
    <location>
        <begin position="9"/>
        <end position="328"/>
    </location>
</feature>
<protein>
    <recommendedName>
        <fullName evidence="5">Adenine deaminase</fullName>
        <shortName evidence="5">ADE</shortName>
        <ecNumber evidence="5">3.5.4.2</ecNumber>
    </recommendedName>
    <alternativeName>
        <fullName evidence="5">Adenine aminohydrolase</fullName>
        <shortName evidence="5">AAH</shortName>
    </alternativeName>
</protein>
<feature type="binding site" evidence="5">
    <location>
        <position position="16"/>
    </location>
    <ligand>
        <name>Zn(2+)</name>
        <dbReference type="ChEBI" id="CHEBI:29105"/>
        <note>catalytic</note>
    </ligand>
</feature>
<dbReference type="EMBL" id="FQUJ01000014">
    <property type="protein sequence ID" value="SHF54925.1"/>
    <property type="molecule type" value="Genomic_DNA"/>
</dbReference>
<reference evidence="7 8" key="1">
    <citation type="submission" date="2016-11" db="EMBL/GenBank/DDBJ databases">
        <authorList>
            <person name="Jaros S."/>
            <person name="Januszkiewicz K."/>
            <person name="Wedrychowicz H."/>
        </authorList>
    </citation>
    <scope>NUCLEOTIDE SEQUENCE [LARGE SCALE GENOMIC DNA]</scope>
    <source>
        <strain evidence="7 8">DSM 19980</strain>
    </source>
</reference>
<comment type="cofactor">
    <cofactor evidence="5">
        <name>Zn(2+)</name>
        <dbReference type="ChEBI" id="CHEBI:29105"/>
    </cofactor>
    <text evidence="5">Binds 1 zinc ion per subunit.</text>
</comment>
<gene>
    <name evidence="7" type="ORF">SAMN02745148_02946</name>
</gene>
<keyword evidence="3 5" id="KW-0862">Zinc</keyword>
<proteinExistence type="inferred from homology"/>
<dbReference type="NCBIfam" id="TIGR01430">
    <property type="entry name" value="aden_deam"/>
    <property type="match status" value="1"/>
</dbReference>
<evidence type="ECO:0000256" key="3">
    <source>
        <dbReference type="ARBA" id="ARBA00022833"/>
    </source>
</evidence>
<dbReference type="EC" id="3.5.4.2" evidence="5"/>
<dbReference type="GO" id="GO:0009117">
    <property type="term" value="P:nucleotide metabolic process"/>
    <property type="evidence" value="ECO:0007669"/>
    <property type="project" value="UniProtKB-KW"/>
</dbReference>
<dbReference type="InterPro" id="IPR028892">
    <property type="entry name" value="ADE"/>
</dbReference>
<dbReference type="Proteomes" id="UP000184346">
    <property type="component" value="Unassembled WGS sequence"/>
</dbReference>
<dbReference type="InterPro" id="IPR032466">
    <property type="entry name" value="Metal_Hydrolase"/>
</dbReference>
<dbReference type="Gene3D" id="3.20.20.140">
    <property type="entry name" value="Metal-dependent hydrolases"/>
    <property type="match status" value="1"/>
</dbReference>
<evidence type="ECO:0000256" key="2">
    <source>
        <dbReference type="ARBA" id="ARBA00022801"/>
    </source>
</evidence>
<feature type="binding site" evidence="5">
    <location>
        <position position="14"/>
    </location>
    <ligand>
        <name>Zn(2+)</name>
        <dbReference type="ChEBI" id="CHEBI:29105"/>
        <note>catalytic</note>
    </ligand>
</feature>
<dbReference type="InterPro" id="IPR001365">
    <property type="entry name" value="A_deaminase_dom"/>
</dbReference>
<dbReference type="PANTHER" id="PTHR43114">
    <property type="entry name" value="ADENINE DEAMINASE"/>
    <property type="match status" value="1"/>
</dbReference>
<dbReference type="AlphaFoldDB" id="A0A1M5CJI0"/>
<dbReference type="SUPFAM" id="SSF51556">
    <property type="entry name" value="Metallo-dependent hydrolases"/>
    <property type="match status" value="1"/>
</dbReference>
<accession>A0A1M5CJI0</accession>
<evidence type="ECO:0000256" key="4">
    <source>
        <dbReference type="ARBA" id="ARBA00023080"/>
    </source>
</evidence>
<dbReference type="RefSeq" id="WP_072824215.1">
    <property type="nucleotide sequence ID" value="NZ_FQUJ01000014.1"/>
</dbReference>
<dbReference type="CDD" id="cd01320">
    <property type="entry name" value="ADA"/>
    <property type="match status" value="1"/>
</dbReference>
<dbReference type="NCBIfam" id="NF006850">
    <property type="entry name" value="PRK09358.1-6"/>
    <property type="match status" value="1"/>
</dbReference>
<dbReference type="HAMAP" id="MF_01962">
    <property type="entry name" value="Adenine_deaminase"/>
    <property type="match status" value="1"/>
</dbReference>
<dbReference type="STRING" id="1121942.SAMN02745148_02946"/>
<dbReference type="FunFam" id="3.20.20.140:FF:000039">
    <property type="entry name" value="Adenine deaminase"/>
    <property type="match status" value="1"/>
</dbReference>
<keyword evidence="2 5" id="KW-0378">Hydrolase</keyword>